<dbReference type="OrthoDB" id="2130169at2759"/>
<dbReference type="InterPro" id="IPR036291">
    <property type="entry name" value="NAD(P)-bd_dom_sf"/>
</dbReference>
<evidence type="ECO:0000313" key="2">
    <source>
        <dbReference type="EMBL" id="ETN40876.1"/>
    </source>
</evidence>
<name>W2RWN3_CYPE1</name>
<dbReference type="Gene3D" id="3.40.50.720">
    <property type="entry name" value="NAD(P)-binding Rossmann-like Domain"/>
    <property type="match status" value="1"/>
</dbReference>
<protein>
    <recommendedName>
        <fullName evidence="1">Semialdehyde dehydrogenase NAD-binding domain-containing protein</fullName>
    </recommendedName>
</protein>
<dbReference type="Pfam" id="PF01118">
    <property type="entry name" value="Semialdhyde_dh"/>
    <property type="match status" value="1"/>
</dbReference>
<dbReference type="HOGENOM" id="CLU_007383_12_2_1"/>
<evidence type="ECO:0000259" key="1">
    <source>
        <dbReference type="Pfam" id="PF01118"/>
    </source>
</evidence>
<reference evidence="2 3" key="1">
    <citation type="submission" date="2013-03" db="EMBL/GenBank/DDBJ databases">
        <title>The Genome Sequence of Phialophora europaea CBS 101466.</title>
        <authorList>
            <consortium name="The Broad Institute Genomics Platform"/>
            <person name="Cuomo C."/>
            <person name="de Hoog S."/>
            <person name="Gorbushina A."/>
            <person name="Walker B."/>
            <person name="Young S.K."/>
            <person name="Zeng Q."/>
            <person name="Gargeya S."/>
            <person name="Fitzgerald M."/>
            <person name="Haas B."/>
            <person name="Abouelleil A."/>
            <person name="Allen A.W."/>
            <person name="Alvarado L."/>
            <person name="Arachchi H.M."/>
            <person name="Berlin A.M."/>
            <person name="Chapman S.B."/>
            <person name="Gainer-Dewar J."/>
            <person name="Goldberg J."/>
            <person name="Griggs A."/>
            <person name="Gujja S."/>
            <person name="Hansen M."/>
            <person name="Howarth C."/>
            <person name="Imamovic A."/>
            <person name="Ireland A."/>
            <person name="Larimer J."/>
            <person name="McCowan C."/>
            <person name="Murphy C."/>
            <person name="Pearson M."/>
            <person name="Poon T.W."/>
            <person name="Priest M."/>
            <person name="Roberts A."/>
            <person name="Saif S."/>
            <person name="Shea T."/>
            <person name="Sisk P."/>
            <person name="Sykes S."/>
            <person name="Wortman J."/>
            <person name="Nusbaum C."/>
            <person name="Birren B."/>
        </authorList>
    </citation>
    <scope>NUCLEOTIDE SEQUENCE [LARGE SCALE GENOMIC DNA]</scope>
    <source>
        <strain evidence="2 3">CBS 101466</strain>
    </source>
</reference>
<accession>W2RWN3</accession>
<dbReference type="GO" id="GO:0005737">
    <property type="term" value="C:cytoplasm"/>
    <property type="evidence" value="ECO:0007669"/>
    <property type="project" value="TreeGrafter"/>
</dbReference>
<dbReference type="Proteomes" id="UP000030752">
    <property type="component" value="Unassembled WGS sequence"/>
</dbReference>
<dbReference type="eggNOG" id="KOG1502">
    <property type="taxonomic scope" value="Eukaryota"/>
</dbReference>
<dbReference type="PANTHER" id="PTHR48079:SF7">
    <property type="entry name" value="NAD(P)-BINDING DOMAIN-CONTAINING PROTEIN-RELATED"/>
    <property type="match status" value="1"/>
</dbReference>
<dbReference type="SUPFAM" id="SSF51735">
    <property type="entry name" value="NAD(P)-binding Rossmann-fold domains"/>
    <property type="match status" value="1"/>
</dbReference>
<dbReference type="EMBL" id="KB822720">
    <property type="protein sequence ID" value="ETN40876.1"/>
    <property type="molecule type" value="Genomic_DNA"/>
</dbReference>
<dbReference type="InterPro" id="IPR000534">
    <property type="entry name" value="Semialdehyde_DH_NAD-bd"/>
</dbReference>
<dbReference type="STRING" id="1220924.W2RWN3"/>
<gene>
    <name evidence="2" type="ORF">HMPREF1541_05156</name>
</gene>
<evidence type="ECO:0000313" key="3">
    <source>
        <dbReference type="Proteomes" id="UP000030752"/>
    </source>
</evidence>
<feature type="domain" description="Semialdehyde dehydrogenase NAD-binding" evidence="1">
    <location>
        <begin position="7"/>
        <end position="76"/>
    </location>
</feature>
<dbReference type="AlphaFoldDB" id="W2RWN3"/>
<dbReference type="InParanoid" id="W2RWN3"/>
<dbReference type="GeneID" id="19972495"/>
<sequence>MPPTLFLLGATGYIGGDFLYLVNEKHPDWIITALVRNSDKGATVAKEYPAVRLIYGDLDSAELIEEEASKADIVLNFANCDHEAAATAIVKGLGRSSKQQVFYIHTSGTGILTAETFDKDAFGDELTKSYDDWDGIKELWSLPDHALHRKVDKIVQGSWSDKLKSAIVCPPTIYGQGRGPDNQRSVQADRATASMLKHQKGWTVGKGKNVWHQIHVHDLSDLYLHIAEAAANGGAPATWNDQGYYLAENGEFVWGDIAKAIARDAHSKGLLPSPDAEGLSTEQIQPLFEGGQYYVGTNSRGVSKRGKQLFGWKPHRPSLLAWVPSLVDREARTLGLTEGHAAKVAA</sequence>
<keyword evidence="3" id="KW-1185">Reference proteome</keyword>
<dbReference type="PANTHER" id="PTHR48079">
    <property type="entry name" value="PROTEIN YEEZ"/>
    <property type="match status" value="1"/>
</dbReference>
<dbReference type="GO" id="GO:0004029">
    <property type="term" value="F:aldehyde dehydrogenase (NAD+) activity"/>
    <property type="evidence" value="ECO:0007669"/>
    <property type="project" value="TreeGrafter"/>
</dbReference>
<dbReference type="VEuPathDB" id="FungiDB:HMPREF1541_05156"/>
<organism evidence="2 3">
    <name type="scientific">Cyphellophora europaea (strain CBS 101466)</name>
    <name type="common">Phialophora europaea</name>
    <dbReference type="NCBI Taxonomy" id="1220924"/>
    <lineage>
        <taxon>Eukaryota</taxon>
        <taxon>Fungi</taxon>
        <taxon>Dikarya</taxon>
        <taxon>Ascomycota</taxon>
        <taxon>Pezizomycotina</taxon>
        <taxon>Eurotiomycetes</taxon>
        <taxon>Chaetothyriomycetidae</taxon>
        <taxon>Chaetothyriales</taxon>
        <taxon>Cyphellophoraceae</taxon>
        <taxon>Cyphellophora</taxon>
    </lineage>
</organism>
<proteinExistence type="predicted"/>
<dbReference type="RefSeq" id="XP_008717719.1">
    <property type="nucleotide sequence ID" value="XM_008719497.1"/>
</dbReference>
<dbReference type="InterPro" id="IPR051783">
    <property type="entry name" value="NAD(P)-dependent_oxidoreduct"/>
</dbReference>